<gene>
    <name evidence="1" type="ORF">R1flu_014498</name>
</gene>
<keyword evidence="2" id="KW-1185">Reference proteome</keyword>
<dbReference type="Proteomes" id="UP001605036">
    <property type="component" value="Unassembled WGS sequence"/>
</dbReference>
<evidence type="ECO:0000313" key="1">
    <source>
        <dbReference type="EMBL" id="KAL2629812.1"/>
    </source>
</evidence>
<reference evidence="1 2" key="1">
    <citation type="submission" date="2024-09" db="EMBL/GenBank/DDBJ databases">
        <title>Chromosome-scale assembly of Riccia fluitans.</title>
        <authorList>
            <person name="Paukszto L."/>
            <person name="Sawicki J."/>
            <person name="Karawczyk K."/>
            <person name="Piernik-Szablinska J."/>
            <person name="Szczecinska M."/>
            <person name="Mazdziarz M."/>
        </authorList>
    </citation>
    <scope>NUCLEOTIDE SEQUENCE [LARGE SCALE GENOMIC DNA]</scope>
    <source>
        <strain evidence="1">Rf_01</strain>
        <tissue evidence="1">Aerial parts of the thallus</tissue>
    </source>
</reference>
<accession>A0ABD1YK23</accession>
<dbReference type="EMBL" id="JBHFFA010000004">
    <property type="protein sequence ID" value="KAL2629812.1"/>
    <property type="molecule type" value="Genomic_DNA"/>
</dbReference>
<sequence length="112" mass="12438">MIISYTRIRFSYKCLGNFSPAYGFKSKGITLDLIVPRCCQVVKKVDLVGSLYSSVVLQFSFGSTTTEHQWQLPADAATKGEQEAEATVAVFLQKYIERASQAKVRLSHSIAI</sequence>
<comment type="caution">
    <text evidence="1">The sequence shown here is derived from an EMBL/GenBank/DDBJ whole genome shotgun (WGS) entry which is preliminary data.</text>
</comment>
<proteinExistence type="predicted"/>
<dbReference type="AlphaFoldDB" id="A0ABD1YK23"/>
<organism evidence="1 2">
    <name type="scientific">Riccia fluitans</name>
    <dbReference type="NCBI Taxonomy" id="41844"/>
    <lineage>
        <taxon>Eukaryota</taxon>
        <taxon>Viridiplantae</taxon>
        <taxon>Streptophyta</taxon>
        <taxon>Embryophyta</taxon>
        <taxon>Marchantiophyta</taxon>
        <taxon>Marchantiopsida</taxon>
        <taxon>Marchantiidae</taxon>
        <taxon>Marchantiales</taxon>
        <taxon>Ricciaceae</taxon>
        <taxon>Riccia</taxon>
    </lineage>
</organism>
<evidence type="ECO:0000313" key="2">
    <source>
        <dbReference type="Proteomes" id="UP001605036"/>
    </source>
</evidence>
<protein>
    <submittedName>
        <fullName evidence="1">Uncharacterized protein</fullName>
    </submittedName>
</protein>
<name>A0ABD1YK23_9MARC</name>